<dbReference type="EMBL" id="JAJNBZ010000018">
    <property type="protein sequence ID" value="MCE5171555.1"/>
    <property type="molecule type" value="Genomic_DNA"/>
</dbReference>
<comment type="caution">
    <text evidence="1">The sequence shown here is derived from an EMBL/GenBank/DDBJ whole genome shotgun (WGS) entry which is preliminary data.</text>
</comment>
<keyword evidence="2" id="KW-1185">Reference proteome</keyword>
<protein>
    <recommendedName>
        <fullName evidence="3">Lipoprotein</fullName>
    </recommendedName>
</protein>
<name>A0ABS8YMK1_9BACL</name>
<reference evidence="1 2" key="1">
    <citation type="submission" date="2021-11" db="EMBL/GenBank/DDBJ databases">
        <title>Draft genome sequence of Paenibacillus profundus YoMME, a new Gram-positive bacteria with exoelectrogenic properties.</title>
        <authorList>
            <person name="Hubenova Y."/>
            <person name="Hubenova E."/>
            <person name="Manasiev Y."/>
            <person name="Peykov S."/>
            <person name="Mitov M."/>
        </authorList>
    </citation>
    <scope>NUCLEOTIDE SEQUENCE [LARGE SCALE GENOMIC DNA]</scope>
    <source>
        <strain evidence="1 2">YoMME</strain>
    </source>
</reference>
<accession>A0ABS8YMK1</accession>
<gene>
    <name evidence="1" type="ORF">LQV63_19830</name>
</gene>
<organism evidence="1 2">
    <name type="scientific">Paenibacillus profundus</name>
    <dbReference type="NCBI Taxonomy" id="1173085"/>
    <lineage>
        <taxon>Bacteria</taxon>
        <taxon>Bacillati</taxon>
        <taxon>Bacillota</taxon>
        <taxon>Bacilli</taxon>
        <taxon>Bacillales</taxon>
        <taxon>Paenibacillaceae</taxon>
        <taxon>Paenibacillus</taxon>
    </lineage>
</organism>
<evidence type="ECO:0008006" key="3">
    <source>
        <dbReference type="Google" id="ProtNLM"/>
    </source>
</evidence>
<evidence type="ECO:0000313" key="1">
    <source>
        <dbReference type="EMBL" id="MCE5171555.1"/>
    </source>
</evidence>
<dbReference type="Proteomes" id="UP001199916">
    <property type="component" value="Unassembled WGS sequence"/>
</dbReference>
<sequence length="125" mass="14454">MINMKKKIFTILFIFCTFLLLFGCSGNTKFMGKTENWEVTIIQRGNLEQLQYEVKYLGNEQSITDFSYQFESKTLHSSGTMGEPAPTPFKLISNTRVIGQRKIEEPIKLTINWNGKQETGELKLY</sequence>
<proteinExistence type="predicted"/>
<dbReference type="PROSITE" id="PS51257">
    <property type="entry name" value="PROKAR_LIPOPROTEIN"/>
    <property type="match status" value="1"/>
</dbReference>
<evidence type="ECO:0000313" key="2">
    <source>
        <dbReference type="Proteomes" id="UP001199916"/>
    </source>
</evidence>